<dbReference type="GO" id="GO:0006139">
    <property type="term" value="P:nucleobase-containing compound metabolic process"/>
    <property type="evidence" value="ECO:0007669"/>
    <property type="project" value="InterPro"/>
</dbReference>
<feature type="domain" description="3'-5' exonuclease" evidence="1">
    <location>
        <begin position="6"/>
        <end position="90"/>
    </location>
</feature>
<dbReference type="PANTHER" id="PTHR43040">
    <property type="entry name" value="RIBONUCLEASE D"/>
    <property type="match status" value="1"/>
</dbReference>
<dbReference type="Proteomes" id="UP000053477">
    <property type="component" value="Unassembled WGS sequence"/>
</dbReference>
<reference evidence="2 3" key="1">
    <citation type="submission" date="2015-04" db="EMBL/GenBank/DDBJ databases">
        <title>Complete genome sequence of Schizopora paradoxa KUC8140, a cosmopolitan wood degrader in East Asia.</title>
        <authorList>
            <consortium name="DOE Joint Genome Institute"/>
            <person name="Min B."/>
            <person name="Park H."/>
            <person name="Jang Y."/>
            <person name="Kim J.-J."/>
            <person name="Kim K.H."/>
            <person name="Pangilinan J."/>
            <person name="Lipzen A."/>
            <person name="Riley R."/>
            <person name="Grigoriev I.V."/>
            <person name="Spatafora J.W."/>
            <person name="Choi I.-G."/>
        </authorList>
    </citation>
    <scope>NUCLEOTIDE SEQUENCE [LARGE SCALE GENOMIC DNA]</scope>
    <source>
        <strain evidence="2 3">KUC8140</strain>
    </source>
</reference>
<dbReference type="PANTHER" id="PTHR43040:SF1">
    <property type="entry name" value="RIBONUCLEASE D"/>
    <property type="match status" value="1"/>
</dbReference>
<dbReference type="InterPro" id="IPR036397">
    <property type="entry name" value="RNaseH_sf"/>
</dbReference>
<organism evidence="2 3">
    <name type="scientific">Schizopora paradoxa</name>
    <dbReference type="NCBI Taxonomy" id="27342"/>
    <lineage>
        <taxon>Eukaryota</taxon>
        <taxon>Fungi</taxon>
        <taxon>Dikarya</taxon>
        <taxon>Basidiomycota</taxon>
        <taxon>Agaricomycotina</taxon>
        <taxon>Agaricomycetes</taxon>
        <taxon>Hymenochaetales</taxon>
        <taxon>Schizoporaceae</taxon>
        <taxon>Schizopora</taxon>
    </lineage>
</organism>
<sequence length="327" mass="36898">MFILCNNEKTIAEVVQFLNQTSCVFLDCEGRDLGTRNGALSIISLGSLHSETIYLVDVVSLSPDLLQPVFDLLGNENLRKVVWDGRMDFSELFFGHATAIDANVLDLQLVDITSRAARGENEYKRNHRLCSGFPWREVRKLQLEDLHALCSLDRALREHDVANVAQKDVNVKKAHASNSTEIWMQRPLTDELLAYAAGDIERITALYEHFLKTGYLEDALLPDLLSQSARYVGFFRSIGRPSDENRFWRSALLPLGILQATGEELQVCGGCKRALSKACYPLPLQETNRNDQEDQLPYCRVCTFISAKFEFRARAVAIEEIAKNVVV</sequence>
<gene>
    <name evidence="2" type="ORF">SCHPADRAFT_939514</name>
</gene>
<dbReference type="InParanoid" id="A0A0H2RR69"/>
<protein>
    <recommendedName>
        <fullName evidence="1">3'-5' exonuclease domain-containing protein</fullName>
    </recommendedName>
</protein>
<dbReference type="InterPro" id="IPR002562">
    <property type="entry name" value="3'-5'_exonuclease_dom"/>
</dbReference>
<dbReference type="Gene3D" id="3.30.420.10">
    <property type="entry name" value="Ribonuclease H-like superfamily/Ribonuclease H"/>
    <property type="match status" value="1"/>
</dbReference>
<dbReference type="Pfam" id="PF01612">
    <property type="entry name" value="DNA_pol_A_exo1"/>
    <property type="match status" value="1"/>
</dbReference>
<dbReference type="EMBL" id="KQ085943">
    <property type="protein sequence ID" value="KLO14445.1"/>
    <property type="molecule type" value="Genomic_DNA"/>
</dbReference>
<dbReference type="SUPFAM" id="SSF53098">
    <property type="entry name" value="Ribonuclease H-like"/>
    <property type="match status" value="1"/>
</dbReference>
<evidence type="ECO:0000313" key="2">
    <source>
        <dbReference type="EMBL" id="KLO14445.1"/>
    </source>
</evidence>
<dbReference type="OrthoDB" id="26838at2759"/>
<accession>A0A0H2RR69</accession>
<dbReference type="InterPro" id="IPR012337">
    <property type="entry name" value="RNaseH-like_sf"/>
</dbReference>
<dbReference type="AlphaFoldDB" id="A0A0H2RR69"/>
<proteinExistence type="predicted"/>
<dbReference type="STRING" id="27342.A0A0H2RR69"/>
<name>A0A0H2RR69_9AGAM</name>
<evidence type="ECO:0000259" key="1">
    <source>
        <dbReference type="Pfam" id="PF01612"/>
    </source>
</evidence>
<keyword evidence="3" id="KW-1185">Reference proteome</keyword>
<dbReference type="GO" id="GO:0008408">
    <property type="term" value="F:3'-5' exonuclease activity"/>
    <property type="evidence" value="ECO:0007669"/>
    <property type="project" value="InterPro"/>
</dbReference>
<evidence type="ECO:0000313" key="3">
    <source>
        <dbReference type="Proteomes" id="UP000053477"/>
    </source>
</evidence>
<dbReference type="GO" id="GO:0003676">
    <property type="term" value="F:nucleic acid binding"/>
    <property type="evidence" value="ECO:0007669"/>
    <property type="project" value="InterPro"/>
</dbReference>